<organism evidence="1">
    <name type="scientific">uncultured Thermomicrobiales bacterium</name>
    <dbReference type="NCBI Taxonomy" id="1645740"/>
    <lineage>
        <taxon>Bacteria</taxon>
        <taxon>Pseudomonadati</taxon>
        <taxon>Thermomicrobiota</taxon>
        <taxon>Thermomicrobia</taxon>
        <taxon>Thermomicrobiales</taxon>
        <taxon>environmental samples</taxon>
    </lineage>
</organism>
<dbReference type="InterPro" id="IPR005560">
    <property type="entry name" value="Csp_YhjQ"/>
</dbReference>
<sequence length="134" mass="13905">MSYALRMLETFPGTAVADRDALAACIDACFDCAQACTACADACLAEDGDLSSCIRLNLDCAAQTLATGQAVTRQTAANPQLLQTSLAACVDACTRCAEECEGHARHGMTHCAVCAEACRTCEQACNTLIAALFA</sequence>
<gene>
    <name evidence="1" type="ORF">AVDCRST_MAG33-2602</name>
</gene>
<dbReference type="Pfam" id="PF03860">
    <property type="entry name" value="Csp"/>
    <property type="match status" value="1"/>
</dbReference>
<proteinExistence type="predicted"/>
<dbReference type="PANTHER" id="PTHR37310">
    <property type="entry name" value="CYTOPLASMIC PROTEIN-RELATED"/>
    <property type="match status" value="1"/>
</dbReference>
<dbReference type="PANTHER" id="PTHR37310:SF1">
    <property type="entry name" value="CYTOPLASMIC PROTEIN"/>
    <property type="match status" value="1"/>
</dbReference>
<reference evidence="1" key="1">
    <citation type="submission" date="2020-02" db="EMBL/GenBank/DDBJ databases">
        <authorList>
            <person name="Meier V. D."/>
        </authorList>
    </citation>
    <scope>NUCLEOTIDE SEQUENCE</scope>
    <source>
        <strain evidence="1">AVDCRST_MAG33</strain>
    </source>
</reference>
<dbReference type="InterPro" id="IPR044543">
    <property type="entry name" value="YHJQ-like"/>
</dbReference>
<dbReference type="Gene3D" id="1.20.1270.360">
    <property type="match status" value="1"/>
</dbReference>
<dbReference type="EMBL" id="CADCWK010000307">
    <property type="protein sequence ID" value="CAA9571754.1"/>
    <property type="molecule type" value="Genomic_DNA"/>
</dbReference>
<dbReference type="CDD" id="cd08026">
    <property type="entry name" value="DUF326"/>
    <property type="match status" value="1"/>
</dbReference>
<protein>
    <submittedName>
        <fullName evidence="1">Uncharacterized cysteine-rich DUF326 protein bsYhjQ/STM1261</fullName>
    </submittedName>
</protein>
<dbReference type="AlphaFoldDB" id="A0A6J4VBS6"/>
<name>A0A6J4VBS6_9BACT</name>
<evidence type="ECO:0000313" key="1">
    <source>
        <dbReference type="EMBL" id="CAA9571754.1"/>
    </source>
</evidence>
<accession>A0A6J4VBS6</accession>